<evidence type="ECO:0000313" key="3">
    <source>
        <dbReference type="Proteomes" id="UP001236663"/>
    </source>
</evidence>
<dbReference type="RefSeq" id="WP_163383445.1">
    <property type="nucleotide sequence ID" value="NZ_JAUFQS010000047.1"/>
</dbReference>
<accession>A0ABT8CEB1</accession>
<protein>
    <submittedName>
        <fullName evidence="2">Chaperone modulator CbpM</fullName>
    </submittedName>
</protein>
<evidence type="ECO:0000313" key="2">
    <source>
        <dbReference type="EMBL" id="MDN3690031.1"/>
    </source>
</evidence>
<comment type="caution">
    <text evidence="2">The sequence shown here is derived from an EMBL/GenBank/DDBJ whole genome shotgun (WGS) entry which is preliminary data.</text>
</comment>
<feature type="coiled-coil region" evidence="1">
    <location>
        <begin position="73"/>
        <end position="100"/>
    </location>
</feature>
<name>A0ABT8CEB1_9BACT</name>
<dbReference type="Pfam" id="PF13591">
    <property type="entry name" value="MerR_2"/>
    <property type="match status" value="1"/>
</dbReference>
<evidence type="ECO:0000256" key="1">
    <source>
        <dbReference type="SAM" id="Coils"/>
    </source>
</evidence>
<reference evidence="3" key="1">
    <citation type="journal article" date="2019" name="Int. J. Syst. Evol. Microbiol.">
        <title>The Global Catalogue of Microorganisms (GCM) 10K type strain sequencing project: providing services to taxonomists for standard genome sequencing and annotation.</title>
        <authorList>
            <consortium name="The Broad Institute Genomics Platform"/>
            <consortium name="The Broad Institute Genome Sequencing Center for Infectious Disease"/>
            <person name="Wu L."/>
            <person name="Ma J."/>
        </authorList>
    </citation>
    <scope>NUCLEOTIDE SEQUENCE [LARGE SCALE GENOMIC DNA]</scope>
    <source>
        <strain evidence="3">CECT 7706</strain>
    </source>
</reference>
<dbReference type="Gene3D" id="1.10.1660.10">
    <property type="match status" value="1"/>
</dbReference>
<dbReference type="Proteomes" id="UP001236663">
    <property type="component" value="Unassembled WGS sequence"/>
</dbReference>
<gene>
    <name evidence="2" type="ORF">QWZ15_19560</name>
</gene>
<organism evidence="2 3">
    <name type="scientific">Cyclobacterium jeungdonense</name>
    <dbReference type="NCBI Taxonomy" id="708087"/>
    <lineage>
        <taxon>Bacteria</taxon>
        <taxon>Pseudomonadati</taxon>
        <taxon>Bacteroidota</taxon>
        <taxon>Cytophagia</taxon>
        <taxon>Cytophagales</taxon>
        <taxon>Cyclobacteriaceae</taxon>
        <taxon>Cyclobacterium</taxon>
    </lineage>
</organism>
<keyword evidence="1" id="KW-0175">Coiled coil</keyword>
<keyword evidence="3" id="KW-1185">Reference proteome</keyword>
<sequence length="103" mass="12029">MNKPDESLISLNKFCTSCGIEISFVQALSEQGLCELVEREATTYILLDEIARLERFSRLHYEMEINLEGLHAISHLQKKIEDLEEQVKDLRRKLQRHESSNLL</sequence>
<dbReference type="EMBL" id="JAUFQS010000047">
    <property type="protein sequence ID" value="MDN3690031.1"/>
    <property type="molecule type" value="Genomic_DNA"/>
</dbReference>
<proteinExistence type="predicted"/>